<dbReference type="PANTHER" id="PTHR43591">
    <property type="entry name" value="METHYLTRANSFERASE"/>
    <property type="match status" value="1"/>
</dbReference>
<comment type="caution">
    <text evidence="2">The sequence shown here is derived from an EMBL/GenBank/DDBJ whole genome shotgun (WGS) entry which is preliminary data.</text>
</comment>
<keyword evidence="2" id="KW-0808">Transferase</keyword>
<dbReference type="Pfam" id="PF08241">
    <property type="entry name" value="Methyltransf_11"/>
    <property type="match status" value="1"/>
</dbReference>
<protein>
    <submittedName>
        <fullName evidence="2">Ubiquinone/menaquinone biosynthesis C-methylase UbiE</fullName>
    </submittedName>
</protein>
<dbReference type="GO" id="GO:0008757">
    <property type="term" value="F:S-adenosylmethionine-dependent methyltransferase activity"/>
    <property type="evidence" value="ECO:0007669"/>
    <property type="project" value="InterPro"/>
</dbReference>
<dbReference type="AlphaFoldDB" id="A0A7W8E7U1"/>
<dbReference type="PANTHER" id="PTHR43591:SF24">
    <property type="entry name" value="2-METHOXY-6-POLYPRENYL-1,4-BENZOQUINOL METHYLASE, MITOCHONDRIAL"/>
    <property type="match status" value="1"/>
</dbReference>
<feature type="domain" description="Methyltransferase type 11" evidence="1">
    <location>
        <begin position="55"/>
        <end position="151"/>
    </location>
</feature>
<accession>A0A7W8E7U1</accession>
<evidence type="ECO:0000313" key="3">
    <source>
        <dbReference type="Proteomes" id="UP000584867"/>
    </source>
</evidence>
<evidence type="ECO:0000259" key="1">
    <source>
        <dbReference type="Pfam" id="PF08241"/>
    </source>
</evidence>
<dbReference type="CDD" id="cd02440">
    <property type="entry name" value="AdoMet_MTases"/>
    <property type="match status" value="1"/>
</dbReference>
<dbReference type="InterPro" id="IPR029063">
    <property type="entry name" value="SAM-dependent_MTases_sf"/>
</dbReference>
<dbReference type="Gene3D" id="3.40.50.150">
    <property type="entry name" value="Vaccinia Virus protein VP39"/>
    <property type="match status" value="1"/>
</dbReference>
<name>A0A7W8E7U1_9BACT</name>
<gene>
    <name evidence="2" type="ORF">HDF15_000414</name>
</gene>
<dbReference type="GO" id="GO:0032259">
    <property type="term" value="P:methylation"/>
    <property type="evidence" value="ECO:0007669"/>
    <property type="project" value="UniProtKB-KW"/>
</dbReference>
<reference evidence="2 3" key="1">
    <citation type="submission" date="2020-08" db="EMBL/GenBank/DDBJ databases">
        <title>Genomic Encyclopedia of Type Strains, Phase IV (KMG-V): Genome sequencing to study the core and pangenomes of soil and plant-associated prokaryotes.</title>
        <authorList>
            <person name="Whitman W."/>
        </authorList>
    </citation>
    <scope>NUCLEOTIDE SEQUENCE [LARGE SCALE GENOMIC DNA]</scope>
    <source>
        <strain evidence="2 3">X5P3</strain>
    </source>
</reference>
<evidence type="ECO:0000313" key="2">
    <source>
        <dbReference type="EMBL" id="MBB5062087.1"/>
    </source>
</evidence>
<dbReference type="InterPro" id="IPR013216">
    <property type="entry name" value="Methyltransf_11"/>
</dbReference>
<organism evidence="2 3">
    <name type="scientific">Granulicella mallensis</name>
    <dbReference type="NCBI Taxonomy" id="940614"/>
    <lineage>
        <taxon>Bacteria</taxon>
        <taxon>Pseudomonadati</taxon>
        <taxon>Acidobacteriota</taxon>
        <taxon>Terriglobia</taxon>
        <taxon>Terriglobales</taxon>
        <taxon>Acidobacteriaceae</taxon>
        <taxon>Granulicella</taxon>
    </lineage>
</organism>
<dbReference type="EMBL" id="JACHIO010000002">
    <property type="protein sequence ID" value="MBB5062087.1"/>
    <property type="molecule type" value="Genomic_DNA"/>
</dbReference>
<dbReference type="Proteomes" id="UP000584867">
    <property type="component" value="Unassembled WGS sequence"/>
</dbReference>
<proteinExistence type="predicted"/>
<keyword evidence="2" id="KW-0830">Ubiquinone</keyword>
<dbReference type="RefSeq" id="WP_184252602.1">
    <property type="nucleotide sequence ID" value="NZ_JACHIO010000002.1"/>
</dbReference>
<sequence length="220" mass="23768">MGVIESLAPADWARQLGNPEGEIGLAVIERVYESNSKSSVKTVAALGLNAGSHVLEIGFGNGRMTPEVIGQAENIRYAGLDISPTMVAEAERLNAALVAAGRASFYLGSAEHMPFPDSSFDCVFSIGVAHFWSAPDKALSEIRRVLRPGGLSMMGCLHPLTAPLFARPENGFYLRDAAEWERLHQSVGFVDVQVQEIEIPQIDAAGAQVKRYVFKMEAHA</sequence>
<keyword evidence="2" id="KW-0489">Methyltransferase</keyword>
<dbReference type="SUPFAM" id="SSF53335">
    <property type="entry name" value="S-adenosyl-L-methionine-dependent methyltransferases"/>
    <property type="match status" value="1"/>
</dbReference>